<evidence type="ECO:0000256" key="2">
    <source>
        <dbReference type="SAM" id="SignalP"/>
    </source>
</evidence>
<dbReference type="PANTHER" id="PTHR42928:SF5">
    <property type="entry name" value="BLR1237 PROTEIN"/>
    <property type="match status" value="1"/>
</dbReference>
<dbReference type="PROSITE" id="PS51257">
    <property type="entry name" value="PROKAR_LIPOPROTEIN"/>
    <property type="match status" value="1"/>
</dbReference>
<dbReference type="PIRSF" id="PIRSF017082">
    <property type="entry name" value="YflP"/>
    <property type="match status" value="1"/>
</dbReference>
<dbReference type="InterPro" id="IPR005064">
    <property type="entry name" value="BUG"/>
</dbReference>
<keyword evidence="4" id="KW-1185">Reference proteome</keyword>
<evidence type="ECO:0000313" key="4">
    <source>
        <dbReference type="Proteomes" id="UP000552045"/>
    </source>
</evidence>
<gene>
    <name evidence="3" type="ORF">BKA02_001419</name>
</gene>
<comment type="similarity">
    <text evidence="1">Belongs to the UPF0065 (bug) family.</text>
</comment>
<feature type="signal peptide" evidence="2">
    <location>
        <begin position="1"/>
        <end position="21"/>
    </location>
</feature>
<dbReference type="Gene3D" id="3.40.190.10">
    <property type="entry name" value="Periplasmic binding protein-like II"/>
    <property type="match status" value="1"/>
</dbReference>
<dbReference type="Proteomes" id="UP000552045">
    <property type="component" value="Unassembled WGS sequence"/>
</dbReference>
<dbReference type="RefSeq" id="WP_179432620.1">
    <property type="nucleotide sequence ID" value="NZ_BAABLC010000001.1"/>
</dbReference>
<protein>
    <submittedName>
        <fullName evidence="3">Tripartite-type tricarboxylate transporter receptor subunit TctC</fullName>
    </submittedName>
</protein>
<dbReference type="PANTHER" id="PTHR42928">
    <property type="entry name" value="TRICARBOXYLATE-BINDING PROTEIN"/>
    <property type="match status" value="1"/>
</dbReference>
<dbReference type="Gene3D" id="3.40.190.150">
    <property type="entry name" value="Bordetella uptake gene, domain 1"/>
    <property type="match status" value="1"/>
</dbReference>
<keyword evidence="3" id="KW-0675">Receptor</keyword>
<keyword evidence="2" id="KW-0732">Signal</keyword>
<organism evidence="3 4">
    <name type="scientific">Microbacterium pseudoresistens</name>
    <dbReference type="NCBI Taxonomy" id="640634"/>
    <lineage>
        <taxon>Bacteria</taxon>
        <taxon>Bacillati</taxon>
        <taxon>Actinomycetota</taxon>
        <taxon>Actinomycetes</taxon>
        <taxon>Micrococcales</taxon>
        <taxon>Microbacteriaceae</taxon>
        <taxon>Microbacterium</taxon>
    </lineage>
</organism>
<evidence type="ECO:0000256" key="1">
    <source>
        <dbReference type="ARBA" id="ARBA00006987"/>
    </source>
</evidence>
<dbReference type="AlphaFoldDB" id="A0A7Y9EV33"/>
<dbReference type="Pfam" id="PF03401">
    <property type="entry name" value="TctC"/>
    <property type="match status" value="1"/>
</dbReference>
<dbReference type="SUPFAM" id="SSF53850">
    <property type="entry name" value="Periplasmic binding protein-like II"/>
    <property type="match status" value="1"/>
</dbReference>
<accession>A0A7Y9EV33</accession>
<feature type="chain" id="PRO_5039571027" evidence="2">
    <location>
        <begin position="22"/>
        <end position="332"/>
    </location>
</feature>
<name>A0A7Y9EV33_9MICO</name>
<dbReference type="InterPro" id="IPR042100">
    <property type="entry name" value="Bug_dom1"/>
</dbReference>
<comment type="caution">
    <text evidence="3">The sequence shown here is derived from an EMBL/GenBank/DDBJ whole genome shotgun (WGS) entry which is preliminary data.</text>
</comment>
<sequence>MKKKRIITALAVATVAAIGLAGCSGNGGSAAEEDYPTSSIDITVPFAPGGATDTFARMIAEYAESEGHQATVLNKEGAGGIVGTQAVLNSKPDGYSIAATAASSSLLNFTIGTDVPYDPEDFTYISRVLLTPLALVVPGDSPYQNVRELLDAVKKNPGNFSFGTSAAGGPSTFGLGELLISEGIDPSELKMVIFNGGAPTVTAVAGAQVDFAAQLAPEVMQLTKDGTIRALAISSDRPIAGLDAPTNEEAGVPAFSHQSVSGLAGPADLPPNVVEFWQDLIQKALDDPEFQKKVEEQLGAQPAYLSGADYLEWNLDQIKTYTELAAQLNITE</sequence>
<dbReference type="EMBL" id="JACCBH010000001">
    <property type="protein sequence ID" value="NYD54364.1"/>
    <property type="molecule type" value="Genomic_DNA"/>
</dbReference>
<evidence type="ECO:0000313" key="3">
    <source>
        <dbReference type="EMBL" id="NYD54364.1"/>
    </source>
</evidence>
<proteinExistence type="inferred from homology"/>
<dbReference type="CDD" id="cd07012">
    <property type="entry name" value="PBP2_Bug_TTT"/>
    <property type="match status" value="1"/>
</dbReference>
<reference evidence="3 4" key="1">
    <citation type="submission" date="2020-07" db="EMBL/GenBank/DDBJ databases">
        <title>Sequencing the genomes of 1000 actinobacteria strains.</title>
        <authorList>
            <person name="Klenk H.-P."/>
        </authorList>
    </citation>
    <scope>NUCLEOTIDE SEQUENCE [LARGE SCALE GENOMIC DNA]</scope>
    <source>
        <strain evidence="3 4">DSM 22185</strain>
    </source>
</reference>